<dbReference type="Gene3D" id="3.90.70.10">
    <property type="entry name" value="Cysteine proteinases"/>
    <property type="match status" value="1"/>
</dbReference>
<dbReference type="PANTHER" id="PTHR24006:SF796">
    <property type="entry name" value="UBL CARBOXYL-TERMINAL HYDROLASE 18-RELATED"/>
    <property type="match status" value="1"/>
</dbReference>
<dbReference type="GO" id="GO:0016579">
    <property type="term" value="P:protein deubiquitination"/>
    <property type="evidence" value="ECO:0007669"/>
    <property type="project" value="InterPro"/>
</dbReference>
<evidence type="ECO:0000313" key="2">
    <source>
        <dbReference type="EMBL" id="KAG5845735.1"/>
    </source>
</evidence>
<proteinExistence type="predicted"/>
<dbReference type="InterPro" id="IPR018200">
    <property type="entry name" value="USP_CS"/>
</dbReference>
<dbReference type="InterPro" id="IPR050164">
    <property type="entry name" value="Peptidase_C19"/>
</dbReference>
<dbReference type="PANTHER" id="PTHR24006">
    <property type="entry name" value="UBIQUITIN CARBOXYL-TERMINAL HYDROLASE"/>
    <property type="match status" value="1"/>
</dbReference>
<dbReference type="Pfam" id="PF00443">
    <property type="entry name" value="UCH"/>
    <property type="match status" value="1"/>
</dbReference>
<keyword evidence="3" id="KW-1185">Reference proteome</keyword>
<dbReference type="InterPro" id="IPR038765">
    <property type="entry name" value="Papain-like_cys_pep_sf"/>
</dbReference>
<dbReference type="AlphaFoldDB" id="A0A9D3MB13"/>
<organism evidence="2 3">
    <name type="scientific">Anguilla anguilla</name>
    <name type="common">European freshwater eel</name>
    <name type="synonym">Muraena anguilla</name>
    <dbReference type="NCBI Taxonomy" id="7936"/>
    <lineage>
        <taxon>Eukaryota</taxon>
        <taxon>Metazoa</taxon>
        <taxon>Chordata</taxon>
        <taxon>Craniata</taxon>
        <taxon>Vertebrata</taxon>
        <taxon>Euteleostomi</taxon>
        <taxon>Actinopterygii</taxon>
        <taxon>Neopterygii</taxon>
        <taxon>Teleostei</taxon>
        <taxon>Anguilliformes</taxon>
        <taxon>Anguillidae</taxon>
        <taxon>Anguilla</taxon>
    </lineage>
</organism>
<dbReference type="InterPro" id="IPR028889">
    <property type="entry name" value="USP"/>
</dbReference>
<comment type="caution">
    <text evidence="2">The sequence shown here is derived from an EMBL/GenBank/DDBJ whole genome shotgun (WGS) entry which is preliminary data.</text>
</comment>
<dbReference type="PROSITE" id="PS50235">
    <property type="entry name" value="USP_3"/>
    <property type="match status" value="1"/>
</dbReference>
<protein>
    <recommendedName>
        <fullName evidence="1">USP domain-containing protein</fullName>
    </recommendedName>
</protein>
<dbReference type="SUPFAM" id="SSF54001">
    <property type="entry name" value="Cysteine proteinases"/>
    <property type="match status" value="1"/>
</dbReference>
<dbReference type="Proteomes" id="UP001044222">
    <property type="component" value="Chromosome 7"/>
</dbReference>
<dbReference type="InterPro" id="IPR001394">
    <property type="entry name" value="Peptidase_C19_UCH"/>
</dbReference>
<reference evidence="2" key="1">
    <citation type="submission" date="2021-01" db="EMBL/GenBank/DDBJ databases">
        <title>A chromosome-scale assembly of European eel, Anguilla anguilla.</title>
        <authorList>
            <person name="Henkel C."/>
            <person name="Jong-Raadsen S.A."/>
            <person name="Dufour S."/>
            <person name="Weltzien F.-A."/>
            <person name="Palstra A.P."/>
            <person name="Pelster B."/>
            <person name="Spaink H.P."/>
            <person name="Van Den Thillart G.E."/>
            <person name="Jansen H."/>
            <person name="Zahm M."/>
            <person name="Klopp C."/>
            <person name="Cedric C."/>
            <person name="Louis A."/>
            <person name="Berthelot C."/>
            <person name="Parey E."/>
            <person name="Roest Crollius H."/>
            <person name="Montfort J."/>
            <person name="Robinson-Rechavi M."/>
            <person name="Bucao C."/>
            <person name="Bouchez O."/>
            <person name="Gislard M."/>
            <person name="Lluch J."/>
            <person name="Milhes M."/>
            <person name="Lampietro C."/>
            <person name="Lopez Roques C."/>
            <person name="Donnadieu C."/>
            <person name="Braasch I."/>
            <person name="Desvignes T."/>
            <person name="Postlethwait J."/>
            <person name="Bobe J."/>
            <person name="Guiguen Y."/>
            <person name="Dirks R."/>
        </authorList>
    </citation>
    <scope>NUCLEOTIDE SEQUENCE</scope>
    <source>
        <strain evidence="2">Tag_6206</strain>
        <tissue evidence="2">Liver</tissue>
    </source>
</reference>
<dbReference type="GO" id="GO:0004843">
    <property type="term" value="F:cysteine-type deubiquitinase activity"/>
    <property type="evidence" value="ECO:0007669"/>
    <property type="project" value="InterPro"/>
</dbReference>
<sequence length="353" mass="40572">MAGSSYSSFLHRETYRSNQFSSTYFSRFQGLRGLPNYGLSCCVNALLQSFCATQELLALLNRWKVNDSGPQEKAKNVPEQLQKTLQAMQSDRFQADPHKSFLHCLDRNRIPMSIQHDADEVFLSIMNLVQEQMSDTELAQQIKCLYKVKVEEHLQCNECTYIQSGETYLLSLPLPLLPASNTLEECFRAFFELQELDGDDKCFCDRCGEKTPSKQGLKLIHLPPVVCVHLKRFRSDDGYTKKMHCKVSFPQALDFKMILKAQHVSEKFPKQEQNEWQYKLYAVIVHHGSAMSGHYTAYITHDGDTWYHANDSYVSKRTWADVEGTFGGRCGSGTAYMLLYRRTEEEREPECSG</sequence>
<evidence type="ECO:0000313" key="3">
    <source>
        <dbReference type="Proteomes" id="UP001044222"/>
    </source>
</evidence>
<dbReference type="GO" id="GO:0005829">
    <property type="term" value="C:cytosol"/>
    <property type="evidence" value="ECO:0007669"/>
    <property type="project" value="TreeGrafter"/>
</dbReference>
<accession>A0A9D3MB13</accession>
<dbReference type="FunFam" id="3.90.70.10:FF:000167">
    <property type="entry name" value="Ubiquitin specific peptidase 18"/>
    <property type="match status" value="1"/>
</dbReference>
<dbReference type="PROSITE" id="PS00973">
    <property type="entry name" value="USP_2"/>
    <property type="match status" value="1"/>
</dbReference>
<dbReference type="EMBL" id="JAFIRN010000007">
    <property type="protein sequence ID" value="KAG5845735.1"/>
    <property type="molecule type" value="Genomic_DNA"/>
</dbReference>
<evidence type="ECO:0000259" key="1">
    <source>
        <dbReference type="PROSITE" id="PS50235"/>
    </source>
</evidence>
<dbReference type="GO" id="GO:0005634">
    <property type="term" value="C:nucleus"/>
    <property type="evidence" value="ECO:0007669"/>
    <property type="project" value="TreeGrafter"/>
</dbReference>
<name>A0A9D3MB13_ANGAN</name>
<feature type="domain" description="USP" evidence="1">
    <location>
        <begin position="32"/>
        <end position="343"/>
    </location>
</feature>
<gene>
    <name evidence="2" type="ORF">ANANG_G00142390</name>
</gene>